<evidence type="ECO:0000313" key="3">
    <source>
        <dbReference type="Proteomes" id="UP000184315"/>
    </source>
</evidence>
<dbReference type="EMBL" id="CZDF01000172">
    <property type="protein sequence ID" value="CUR34660.1"/>
    <property type="molecule type" value="Genomic_DNA"/>
</dbReference>
<protein>
    <submittedName>
        <fullName evidence="2">Translation initiation factor</fullName>
    </submittedName>
</protein>
<reference evidence="3" key="1">
    <citation type="submission" date="2015-10" db="EMBL/GenBank/DDBJ databases">
        <authorList>
            <person name="Regsiter A."/>
            <person name="william w."/>
        </authorList>
    </citation>
    <scope>NUCLEOTIDE SEQUENCE [LARGE SCALE GENOMIC DNA]</scope>
</reference>
<sequence length="94" mass="10588">MVDGFLRKMADSFLNPDEQQYNDDENRRVYPASEDPYGDPADQGQFGQFGNVRPASEDPYGDPADYGQYGQFGNVRPASEDPYGDPADEENRWA</sequence>
<dbReference type="Proteomes" id="UP000184315">
    <property type="component" value="Unassembled WGS sequence"/>
</dbReference>
<dbReference type="AlphaFoldDB" id="A0A1J1LS33"/>
<feature type="region of interest" description="Disordered" evidence="1">
    <location>
        <begin position="1"/>
        <end position="94"/>
    </location>
</feature>
<keyword evidence="3" id="KW-1185">Reference proteome</keyword>
<dbReference type="OrthoDB" id="8230641at2"/>
<gene>
    <name evidence="2" type="ORF">PL9214650099</name>
</gene>
<dbReference type="STRING" id="671072.PL9214650099"/>
<evidence type="ECO:0000313" key="2">
    <source>
        <dbReference type="EMBL" id="CUR34660.1"/>
    </source>
</evidence>
<keyword evidence="2" id="KW-0648">Protein biosynthesis</keyword>
<feature type="compositionally biased region" description="Basic and acidic residues" evidence="1">
    <location>
        <begin position="1"/>
        <end position="10"/>
    </location>
</feature>
<dbReference type="RefSeq" id="WP_072721358.1">
    <property type="nucleotide sequence ID" value="NZ_LN889813.1"/>
</dbReference>
<evidence type="ECO:0000256" key="1">
    <source>
        <dbReference type="SAM" id="MobiDB-lite"/>
    </source>
</evidence>
<dbReference type="GO" id="GO:0003743">
    <property type="term" value="F:translation initiation factor activity"/>
    <property type="evidence" value="ECO:0007669"/>
    <property type="project" value="UniProtKB-KW"/>
</dbReference>
<keyword evidence="2" id="KW-0396">Initiation factor</keyword>
<organism evidence="2 3">
    <name type="scientific">Planktothrix tepida PCC 9214</name>
    <dbReference type="NCBI Taxonomy" id="671072"/>
    <lineage>
        <taxon>Bacteria</taxon>
        <taxon>Bacillati</taxon>
        <taxon>Cyanobacteriota</taxon>
        <taxon>Cyanophyceae</taxon>
        <taxon>Oscillatoriophycideae</taxon>
        <taxon>Oscillatoriales</taxon>
        <taxon>Microcoleaceae</taxon>
        <taxon>Planktothrix</taxon>
    </lineage>
</organism>
<accession>A0A1J1LS33</accession>
<name>A0A1J1LS33_9CYAN</name>
<proteinExistence type="predicted"/>